<dbReference type="Proteomes" id="UP000008367">
    <property type="component" value="Unassembled WGS sequence"/>
</dbReference>
<name>A0A454CW49_VIBHA</name>
<evidence type="ECO:0000313" key="2">
    <source>
        <dbReference type="Proteomes" id="UP000008367"/>
    </source>
</evidence>
<dbReference type="AlphaFoldDB" id="A0A454CW49"/>
<evidence type="ECO:0000313" key="1">
    <source>
        <dbReference type="EMBL" id="EKM30643.1"/>
    </source>
</evidence>
<organism evidence="1 2">
    <name type="scientific">Vibrio harveyi</name>
    <name type="common">Beneckea harveyi</name>
    <dbReference type="NCBI Taxonomy" id="669"/>
    <lineage>
        <taxon>Bacteria</taxon>
        <taxon>Pseudomonadati</taxon>
        <taxon>Pseudomonadota</taxon>
        <taxon>Gammaproteobacteria</taxon>
        <taxon>Vibrionales</taxon>
        <taxon>Vibrionaceae</taxon>
        <taxon>Vibrio</taxon>
    </lineage>
</organism>
<dbReference type="EMBL" id="AJSR01001556">
    <property type="protein sequence ID" value="EKM30643.1"/>
    <property type="molecule type" value="Genomic_DNA"/>
</dbReference>
<feature type="non-terminal residue" evidence="1">
    <location>
        <position position="26"/>
    </location>
</feature>
<comment type="caution">
    <text evidence="1">The sequence shown here is derived from an EMBL/GenBank/DDBJ whole genome shotgun (WGS) entry which is preliminary data.</text>
</comment>
<sequence length="26" mass="3165">MSSEWMCRSLPFCFLSKSKQRLRIMV</sequence>
<protein>
    <submittedName>
        <fullName evidence="1">Uncharacterized protein</fullName>
    </submittedName>
</protein>
<reference evidence="1 2" key="1">
    <citation type="submission" date="2012-10" db="EMBL/GenBank/DDBJ databases">
        <title>Genome sequence of Vibrio Cholerae HENC-02.</title>
        <authorList>
            <person name="Eppinger M."/>
            <person name="Hasan N.A."/>
            <person name="Sengamalay N."/>
            <person name="Hine E."/>
            <person name="Su Q."/>
            <person name="Daugherty S.C."/>
            <person name="Young S."/>
            <person name="Sadzewicz L."/>
            <person name="Tallon L."/>
            <person name="Cebula T.A."/>
            <person name="Ravel J."/>
            <person name="Colwell R.R."/>
        </authorList>
    </citation>
    <scope>NUCLEOTIDE SEQUENCE [LARGE SCALE GENOMIC DNA]</scope>
    <source>
        <strain evidence="1 2">HENC-02</strain>
    </source>
</reference>
<gene>
    <name evidence="1" type="ORF">VCHENC02_3643A</name>
</gene>
<accession>A0A454CW49</accession>
<proteinExistence type="predicted"/>